<comment type="caution">
    <text evidence="2">The sequence shown here is derived from an EMBL/GenBank/DDBJ whole genome shotgun (WGS) entry which is preliminary data.</text>
</comment>
<dbReference type="AlphaFoldDB" id="A0A9P5U7G5"/>
<proteinExistence type="predicted"/>
<feature type="compositionally biased region" description="Basic and acidic residues" evidence="1">
    <location>
        <begin position="182"/>
        <end position="194"/>
    </location>
</feature>
<feature type="region of interest" description="Disordered" evidence="1">
    <location>
        <begin position="169"/>
        <end position="228"/>
    </location>
</feature>
<organism evidence="2 3">
    <name type="scientific">Rhodocollybia butyracea</name>
    <dbReference type="NCBI Taxonomy" id="206335"/>
    <lineage>
        <taxon>Eukaryota</taxon>
        <taxon>Fungi</taxon>
        <taxon>Dikarya</taxon>
        <taxon>Basidiomycota</taxon>
        <taxon>Agaricomycotina</taxon>
        <taxon>Agaricomycetes</taxon>
        <taxon>Agaricomycetidae</taxon>
        <taxon>Agaricales</taxon>
        <taxon>Marasmiineae</taxon>
        <taxon>Omphalotaceae</taxon>
        <taxon>Rhodocollybia</taxon>
    </lineage>
</organism>
<dbReference type="EMBL" id="JADNRY010000057">
    <property type="protein sequence ID" value="KAF9068822.1"/>
    <property type="molecule type" value="Genomic_DNA"/>
</dbReference>
<evidence type="ECO:0000256" key="1">
    <source>
        <dbReference type="SAM" id="MobiDB-lite"/>
    </source>
</evidence>
<reference evidence="2" key="1">
    <citation type="submission" date="2020-11" db="EMBL/GenBank/DDBJ databases">
        <authorList>
            <consortium name="DOE Joint Genome Institute"/>
            <person name="Ahrendt S."/>
            <person name="Riley R."/>
            <person name="Andreopoulos W."/>
            <person name="Labutti K."/>
            <person name="Pangilinan J."/>
            <person name="Ruiz-Duenas F.J."/>
            <person name="Barrasa J.M."/>
            <person name="Sanchez-Garcia M."/>
            <person name="Camarero S."/>
            <person name="Miyauchi S."/>
            <person name="Serrano A."/>
            <person name="Linde D."/>
            <person name="Babiker R."/>
            <person name="Drula E."/>
            <person name="Ayuso-Fernandez I."/>
            <person name="Pacheco R."/>
            <person name="Padilla G."/>
            <person name="Ferreira P."/>
            <person name="Barriuso J."/>
            <person name="Kellner H."/>
            <person name="Castanera R."/>
            <person name="Alfaro M."/>
            <person name="Ramirez L."/>
            <person name="Pisabarro A.G."/>
            <person name="Kuo A."/>
            <person name="Tritt A."/>
            <person name="Lipzen A."/>
            <person name="He G."/>
            <person name="Yan M."/>
            <person name="Ng V."/>
            <person name="Cullen D."/>
            <person name="Martin F."/>
            <person name="Rosso M.-N."/>
            <person name="Henrissat B."/>
            <person name="Hibbett D."/>
            <person name="Martinez A.T."/>
            <person name="Grigoriev I.V."/>
        </authorList>
    </citation>
    <scope>NUCLEOTIDE SEQUENCE</scope>
    <source>
        <strain evidence="2">AH 40177</strain>
    </source>
</reference>
<sequence length="373" mass="40687">MIWAVAHIVQTSLGAIPAKCQDNTSQFKMQDYSSVLKQGLSSLNTIFGFLSQQYLQRQTSSLVVECLLVLCQCASSIISPKAPTPPQWFIPEDDINCVLVAIKKNCVTPNSQISIPFDIKCCETEWLVTCGEALAAAQADADFAATQAAILGFPAPSFQEEMEALLVPKAEASPSLSRKRARSSESHGSDKQESKEEEEDEPPSKKLKTSEQAEGCCSHRTTSAKNKKPQALKFLSKKPIKNESIVAGNSKGMGLVPMAFSLPPSEVDKLKSLPAIAGPSTAIAPPDTLQKLTAKHTGSPIYPRSLDNPDRKIILISQKDVPDHALLDWVYCELVKYNQLDEKDDADCVDPENYCRIIVSFERTPGYTGVPSI</sequence>
<evidence type="ECO:0000313" key="2">
    <source>
        <dbReference type="EMBL" id="KAF9068822.1"/>
    </source>
</evidence>
<feature type="compositionally biased region" description="Basic and acidic residues" evidence="1">
    <location>
        <begin position="202"/>
        <end position="211"/>
    </location>
</feature>
<gene>
    <name evidence="2" type="ORF">BDP27DRAFT_1363887</name>
</gene>
<evidence type="ECO:0000313" key="3">
    <source>
        <dbReference type="Proteomes" id="UP000772434"/>
    </source>
</evidence>
<keyword evidence="3" id="KW-1185">Reference proteome</keyword>
<dbReference type="Proteomes" id="UP000772434">
    <property type="component" value="Unassembled WGS sequence"/>
</dbReference>
<name>A0A9P5U7G5_9AGAR</name>
<accession>A0A9P5U7G5</accession>
<protein>
    <submittedName>
        <fullName evidence="2">Uncharacterized protein</fullName>
    </submittedName>
</protein>